<feature type="transmembrane region" description="Helical" evidence="2">
    <location>
        <begin position="335"/>
        <end position="357"/>
    </location>
</feature>
<dbReference type="GO" id="GO:0016747">
    <property type="term" value="F:acyltransferase activity, transferring groups other than amino-acyl groups"/>
    <property type="evidence" value="ECO:0007669"/>
    <property type="project" value="InterPro"/>
</dbReference>
<gene>
    <name evidence="4" type="ORF">THRCLA_03022</name>
</gene>
<dbReference type="PANTHER" id="PTHR23028:SF53">
    <property type="entry name" value="ACYL_TRANSF_3 DOMAIN-CONTAINING PROTEIN"/>
    <property type="match status" value="1"/>
</dbReference>
<feature type="transmembrane region" description="Helical" evidence="2">
    <location>
        <begin position="163"/>
        <end position="184"/>
    </location>
</feature>
<dbReference type="Proteomes" id="UP000243217">
    <property type="component" value="Unassembled WGS sequence"/>
</dbReference>
<keyword evidence="2" id="KW-0472">Membrane</keyword>
<feature type="domain" description="Acyltransferase 3" evidence="3">
    <location>
        <begin position="97"/>
        <end position="354"/>
    </location>
</feature>
<organism evidence="4 5">
    <name type="scientific">Thraustotheca clavata</name>
    <dbReference type="NCBI Taxonomy" id="74557"/>
    <lineage>
        <taxon>Eukaryota</taxon>
        <taxon>Sar</taxon>
        <taxon>Stramenopiles</taxon>
        <taxon>Oomycota</taxon>
        <taxon>Saprolegniomycetes</taxon>
        <taxon>Saprolegniales</taxon>
        <taxon>Achlyaceae</taxon>
        <taxon>Thraustotheca</taxon>
    </lineage>
</organism>
<feature type="region of interest" description="Disordered" evidence="1">
    <location>
        <begin position="34"/>
        <end position="58"/>
    </location>
</feature>
<protein>
    <submittedName>
        <fullName evidence="4">Acyltransferase</fullName>
    </submittedName>
</protein>
<dbReference type="OrthoDB" id="118951at2759"/>
<keyword evidence="4" id="KW-0012">Acyltransferase</keyword>
<reference evidence="4 5" key="1">
    <citation type="journal article" date="2014" name="Genome Biol. Evol.">
        <title>The secreted proteins of Achlya hypogyna and Thraustotheca clavata identify the ancestral oomycete secretome and reveal gene acquisitions by horizontal gene transfer.</title>
        <authorList>
            <person name="Misner I."/>
            <person name="Blouin N."/>
            <person name="Leonard G."/>
            <person name="Richards T.A."/>
            <person name="Lane C.E."/>
        </authorList>
    </citation>
    <scope>NUCLEOTIDE SEQUENCE [LARGE SCALE GENOMIC DNA]</scope>
    <source>
        <strain evidence="4 5">ATCC 34112</strain>
    </source>
</reference>
<keyword evidence="2" id="KW-1133">Transmembrane helix</keyword>
<name>A0A1W0A3Y4_9STRA</name>
<feature type="transmembrane region" description="Helical" evidence="2">
    <location>
        <begin position="268"/>
        <end position="286"/>
    </location>
</feature>
<feature type="transmembrane region" description="Helical" evidence="2">
    <location>
        <begin position="295"/>
        <end position="315"/>
    </location>
</feature>
<dbReference type="GO" id="GO:0000271">
    <property type="term" value="P:polysaccharide biosynthetic process"/>
    <property type="evidence" value="ECO:0007669"/>
    <property type="project" value="TreeGrafter"/>
</dbReference>
<keyword evidence="4" id="KW-0808">Transferase</keyword>
<comment type="caution">
    <text evidence="4">The sequence shown here is derived from an EMBL/GenBank/DDBJ whole genome shotgun (WGS) entry which is preliminary data.</text>
</comment>
<dbReference type="STRING" id="74557.A0A1W0A3Y4"/>
<dbReference type="AlphaFoldDB" id="A0A1W0A3Y4"/>
<dbReference type="InterPro" id="IPR050879">
    <property type="entry name" value="Acyltransferase_3"/>
</dbReference>
<dbReference type="EMBL" id="JNBS01000556">
    <property type="protein sequence ID" value="OQS04760.1"/>
    <property type="molecule type" value="Genomic_DNA"/>
</dbReference>
<dbReference type="PANTHER" id="PTHR23028">
    <property type="entry name" value="ACETYLTRANSFERASE"/>
    <property type="match status" value="1"/>
</dbReference>
<evidence type="ECO:0000313" key="5">
    <source>
        <dbReference type="Proteomes" id="UP000243217"/>
    </source>
</evidence>
<evidence type="ECO:0000256" key="1">
    <source>
        <dbReference type="SAM" id="MobiDB-lite"/>
    </source>
</evidence>
<keyword evidence="2" id="KW-0812">Transmembrane</keyword>
<dbReference type="Pfam" id="PF01757">
    <property type="entry name" value="Acyl_transf_3"/>
    <property type="match status" value="1"/>
</dbReference>
<evidence type="ECO:0000313" key="4">
    <source>
        <dbReference type="EMBL" id="OQS04760.1"/>
    </source>
</evidence>
<proteinExistence type="predicted"/>
<evidence type="ECO:0000256" key="2">
    <source>
        <dbReference type="SAM" id="Phobius"/>
    </source>
</evidence>
<keyword evidence="5" id="KW-1185">Reference proteome</keyword>
<dbReference type="GO" id="GO:0016020">
    <property type="term" value="C:membrane"/>
    <property type="evidence" value="ECO:0007669"/>
    <property type="project" value="TreeGrafter"/>
</dbReference>
<feature type="transmembrane region" description="Helical" evidence="2">
    <location>
        <begin position="369"/>
        <end position="390"/>
    </location>
</feature>
<feature type="transmembrane region" description="Helical" evidence="2">
    <location>
        <begin position="243"/>
        <end position="262"/>
    </location>
</feature>
<evidence type="ECO:0000259" key="3">
    <source>
        <dbReference type="Pfam" id="PF01757"/>
    </source>
</evidence>
<accession>A0A1W0A3Y4</accession>
<dbReference type="InterPro" id="IPR002656">
    <property type="entry name" value="Acyl_transf_3_dom"/>
</dbReference>
<sequence length="638" mass="70525">MVTSKFHYLLKCSNQKRKIFVRIQHPLPFSHTTAEFPKSTHDSEIQISPTPLEPTANDDDQLLQDIKSDTQHVVPQQNSSYRPDVDGLRTLAVLPSFFMHIPMHFLVDSLASISSLSSLVTYFDIDIKTNPLLHLWSLGVEEQFYIFWPLLASVVMKLPYRQAVMVQIGVLVTSFLINVGFLGYHDNNKVSFYMPLSRFWQMSMGGLLAYVSKHTTMQSYKGVANDKEEDGEKTTHWSSSTHGMNILSVGGLVLILIGFACINEERMFPGFWAVLPTAGATMLITAGKDGVVNQYVLSHPVAVYIGKISYCLYLWHWPLLVFAKERYPNVDSRPFFMAPYVMVLVSLVLSVLTYEDVEKRLRRHKSKVVTPLLVLGVVVLGILALCVYTRPESYSSIELELAQSTMEEEDVSLDFVSSDVMDSESSSNEVLSSGEVLSLNDTWTMVKSEVPVVEVVSTEAPIIAGSVTPVVDQVTVAPTTNLVVVDSTLAVATKAFSIIARTVTPGTMKVSEAPLVVSATSVPKAELIPAPHLNSITVVVVVTRPTAVIAKAPVAHEVKKIISAPAAVVPVISNHAIKKQHGKSTSYKDVEWDVGSADECPANSKYMTKINLDPPIPYRGNRTMPIYDEKCQHLNPDN</sequence>